<dbReference type="EMBL" id="JACYFS010000001">
    <property type="protein sequence ID" value="MBD8080914.1"/>
    <property type="molecule type" value="Genomic_DNA"/>
</dbReference>
<name>A0ABR8Z6J6_9FLAO</name>
<comment type="caution">
    <text evidence="1">The sequence shown here is derived from an EMBL/GenBank/DDBJ whole genome shotgun (WGS) entry which is preliminary data.</text>
</comment>
<sequence>MKNVLFVISLVSSSFAYGQKKKPARAIPPPPIVRKEIAEPPQSLSINDDSKKCFVYVSEVAKDSVVAVTENLLEYFPSGRNARINTTTYQYDSKLKKQSNGSGEMLAQTQQLQFIEGNYTIEKETLTVIPDKKDKFDTRRFKIVYKPDTNTVINLKDEQNHLYKKGKCIEPMISL</sequence>
<proteinExistence type="predicted"/>
<dbReference type="Proteomes" id="UP000637299">
    <property type="component" value="Unassembled WGS sequence"/>
</dbReference>
<protein>
    <recommendedName>
        <fullName evidence="3">DUF3857 domain-containing protein</fullName>
    </recommendedName>
</protein>
<keyword evidence="2" id="KW-1185">Reference proteome</keyword>
<evidence type="ECO:0000313" key="2">
    <source>
        <dbReference type="Proteomes" id="UP000637299"/>
    </source>
</evidence>
<evidence type="ECO:0000313" key="1">
    <source>
        <dbReference type="EMBL" id="MBD8080914.1"/>
    </source>
</evidence>
<gene>
    <name evidence="1" type="ORF">IC610_00600</name>
</gene>
<dbReference type="RefSeq" id="WP_191734747.1">
    <property type="nucleotide sequence ID" value="NZ_JACYFS010000001.1"/>
</dbReference>
<reference evidence="1 2" key="1">
    <citation type="submission" date="2020-09" db="EMBL/GenBank/DDBJ databases">
        <title>Genome seq and assembly of Chryseobacterium sp.</title>
        <authorList>
            <person name="Chhetri G."/>
        </authorList>
    </citation>
    <scope>NUCLEOTIDE SEQUENCE [LARGE SCALE GENOMIC DNA]</scope>
    <source>
        <strain evidence="1 2">GCR10</strain>
    </source>
</reference>
<evidence type="ECO:0008006" key="3">
    <source>
        <dbReference type="Google" id="ProtNLM"/>
    </source>
</evidence>
<organism evidence="1 2">
    <name type="scientific">Chryseobacterium caseinilyticum</name>
    <dbReference type="NCBI Taxonomy" id="2771428"/>
    <lineage>
        <taxon>Bacteria</taxon>
        <taxon>Pseudomonadati</taxon>
        <taxon>Bacteroidota</taxon>
        <taxon>Flavobacteriia</taxon>
        <taxon>Flavobacteriales</taxon>
        <taxon>Weeksellaceae</taxon>
        <taxon>Chryseobacterium group</taxon>
        <taxon>Chryseobacterium</taxon>
    </lineage>
</organism>
<accession>A0ABR8Z6J6</accession>